<organism evidence="4 5">
    <name type="scientific">Lacticaseibacillus zeae DSM 20178 = KCTC 3804</name>
    <dbReference type="NCBI Taxonomy" id="1423816"/>
    <lineage>
        <taxon>Bacteria</taxon>
        <taxon>Bacillati</taxon>
        <taxon>Bacillota</taxon>
        <taxon>Bacilli</taxon>
        <taxon>Lactobacillales</taxon>
        <taxon>Lactobacillaceae</taxon>
        <taxon>Lacticaseibacillus</taxon>
    </lineage>
</organism>
<proteinExistence type="predicted"/>
<feature type="compositionally biased region" description="Low complexity" evidence="1">
    <location>
        <begin position="28"/>
        <end position="53"/>
    </location>
</feature>
<feature type="signal peptide" evidence="2">
    <location>
        <begin position="1"/>
        <end position="24"/>
    </location>
</feature>
<evidence type="ECO:0000256" key="2">
    <source>
        <dbReference type="SAM" id="SignalP"/>
    </source>
</evidence>
<dbReference type="Pfam" id="PF13930">
    <property type="entry name" value="Endonuclea_NS_2"/>
    <property type="match status" value="1"/>
</dbReference>
<feature type="domain" description="Type VII secretion system protein EssD-like" evidence="3">
    <location>
        <begin position="171"/>
        <end position="263"/>
    </location>
</feature>
<dbReference type="Proteomes" id="UP000051984">
    <property type="component" value="Unassembled WGS sequence"/>
</dbReference>
<dbReference type="EMBL" id="AZCT01000027">
    <property type="protein sequence ID" value="KRK09889.1"/>
    <property type="molecule type" value="Genomic_DNA"/>
</dbReference>
<accession>A0A0R1EQ97</accession>
<sequence>MKLTTKWFLALSTVLAISISGCSAVQGSNTSQSSTTKSAASSATSTRTTETAQTNSDLANLPFDLTKYPQNYTTLNQNVPIFVNGFKQTVAAAQKAKTTRAQTYFEGLDDLGRTQSVSAIVTYSIMHSHASSVRKRPAFPKTTKVAGEYADGVYNKNLQQWFGRSNNNRMVQLNGYRGYLYNKSHLLAWSLGGDMQTHNVILGTRAQNVGTNDQRNPGGMAYTETLTRNYLSSHQDDAVAYQVIPVYVGQELVPRGTHVLVQSINNPSQFQANVWVFNTQSGVTINYNNGSFQLNGE</sequence>
<keyword evidence="2" id="KW-0732">Signal</keyword>
<dbReference type="RefSeq" id="WP_003582052.1">
    <property type="nucleotide sequence ID" value="NZ_AZCT01000027.1"/>
</dbReference>
<comment type="caution">
    <text evidence="4">The sequence shown here is derived from an EMBL/GenBank/DDBJ whole genome shotgun (WGS) entry which is preliminary data.</text>
</comment>
<dbReference type="PATRIC" id="fig|1423816.3.peg.2035"/>
<protein>
    <submittedName>
        <fullName evidence="4">Mf4.1</fullName>
    </submittedName>
</protein>
<reference evidence="4 5" key="1">
    <citation type="journal article" date="2015" name="Genome Announc.">
        <title>Expanding the biotechnology potential of lactobacilli through comparative genomics of 213 strains and associated genera.</title>
        <authorList>
            <person name="Sun Z."/>
            <person name="Harris H.M."/>
            <person name="McCann A."/>
            <person name="Guo C."/>
            <person name="Argimon S."/>
            <person name="Zhang W."/>
            <person name="Yang X."/>
            <person name="Jeffery I.B."/>
            <person name="Cooney J.C."/>
            <person name="Kagawa T.F."/>
            <person name="Liu W."/>
            <person name="Song Y."/>
            <person name="Salvetti E."/>
            <person name="Wrobel A."/>
            <person name="Rasinkangas P."/>
            <person name="Parkhill J."/>
            <person name="Rea M.C."/>
            <person name="O'Sullivan O."/>
            <person name="Ritari J."/>
            <person name="Douillard F.P."/>
            <person name="Paul Ross R."/>
            <person name="Yang R."/>
            <person name="Briner A.E."/>
            <person name="Felis G.E."/>
            <person name="de Vos W.M."/>
            <person name="Barrangou R."/>
            <person name="Klaenhammer T.R."/>
            <person name="Caufield P.W."/>
            <person name="Cui Y."/>
            <person name="Zhang H."/>
            <person name="O'Toole P.W."/>
        </authorList>
    </citation>
    <scope>NUCLEOTIDE SEQUENCE [LARGE SCALE GENOMIC DNA]</scope>
    <source>
        <strain evidence="4 5">DSM 20178</strain>
    </source>
</reference>
<dbReference type="eggNOG" id="ENOG5032V8J">
    <property type="taxonomic scope" value="Bacteria"/>
</dbReference>
<dbReference type="Gene3D" id="3.40.570.10">
    <property type="entry name" value="Extracellular Endonuclease, subunit A"/>
    <property type="match status" value="1"/>
</dbReference>
<dbReference type="PROSITE" id="PS51257">
    <property type="entry name" value="PROKAR_LIPOPROTEIN"/>
    <property type="match status" value="1"/>
</dbReference>
<dbReference type="InterPro" id="IPR044927">
    <property type="entry name" value="Endonuclea_NS_2"/>
</dbReference>
<feature type="chain" id="PRO_5039251968" evidence="2">
    <location>
        <begin position="25"/>
        <end position="297"/>
    </location>
</feature>
<gene>
    <name evidence="4" type="ORF">FD51_GL001957</name>
</gene>
<dbReference type="InterPro" id="IPR044929">
    <property type="entry name" value="DNA/RNA_non-sp_Endonuclease_sf"/>
</dbReference>
<evidence type="ECO:0000313" key="5">
    <source>
        <dbReference type="Proteomes" id="UP000051984"/>
    </source>
</evidence>
<evidence type="ECO:0000256" key="1">
    <source>
        <dbReference type="SAM" id="MobiDB-lite"/>
    </source>
</evidence>
<evidence type="ECO:0000259" key="3">
    <source>
        <dbReference type="Pfam" id="PF13930"/>
    </source>
</evidence>
<name>A0A0R1EQ97_LACZE</name>
<feature type="region of interest" description="Disordered" evidence="1">
    <location>
        <begin position="26"/>
        <end position="53"/>
    </location>
</feature>
<evidence type="ECO:0000313" key="4">
    <source>
        <dbReference type="EMBL" id="KRK09889.1"/>
    </source>
</evidence>
<dbReference type="AlphaFoldDB" id="A0A0R1EQ97"/>